<gene>
    <name evidence="2" type="ORF">GCM10011383_43290</name>
</gene>
<protein>
    <recommendedName>
        <fullName evidence="1">Integrase catalytic domain-containing protein</fullName>
    </recommendedName>
</protein>
<dbReference type="SUPFAM" id="SSF53098">
    <property type="entry name" value="Ribonuclease H-like"/>
    <property type="match status" value="1"/>
</dbReference>
<reference evidence="3" key="1">
    <citation type="journal article" date="2019" name="Int. J. Syst. Evol. Microbiol.">
        <title>The Global Catalogue of Microorganisms (GCM) 10K type strain sequencing project: providing services to taxonomists for standard genome sequencing and annotation.</title>
        <authorList>
            <consortium name="The Broad Institute Genomics Platform"/>
            <consortium name="The Broad Institute Genome Sequencing Center for Infectious Disease"/>
            <person name="Wu L."/>
            <person name="Ma J."/>
        </authorList>
    </citation>
    <scope>NUCLEOTIDE SEQUENCE [LARGE SCALE GENOMIC DNA]</scope>
    <source>
        <strain evidence="3">CGMCC 1.15197</strain>
    </source>
</reference>
<dbReference type="InterPro" id="IPR036397">
    <property type="entry name" value="RNaseH_sf"/>
</dbReference>
<dbReference type="InterPro" id="IPR050900">
    <property type="entry name" value="Transposase_IS3/IS150/IS904"/>
</dbReference>
<dbReference type="Gene3D" id="3.30.420.10">
    <property type="entry name" value="Ribonuclease H-like superfamily/Ribonuclease H"/>
    <property type="match status" value="1"/>
</dbReference>
<organism evidence="2 3">
    <name type="scientific">Hymenobacter cavernae</name>
    <dbReference type="NCBI Taxonomy" id="2044852"/>
    <lineage>
        <taxon>Bacteria</taxon>
        <taxon>Pseudomonadati</taxon>
        <taxon>Bacteroidota</taxon>
        <taxon>Cytophagia</taxon>
        <taxon>Cytophagales</taxon>
        <taxon>Hymenobacteraceae</taxon>
        <taxon>Hymenobacter</taxon>
    </lineage>
</organism>
<evidence type="ECO:0000313" key="2">
    <source>
        <dbReference type="EMBL" id="GGF27065.1"/>
    </source>
</evidence>
<proteinExistence type="predicted"/>
<dbReference type="PANTHER" id="PTHR46889:SF4">
    <property type="entry name" value="TRANSPOSASE INSO FOR INSERTION SEQUENCE ELEMENT IS911B-RELATED"/>
    <property type="match status" value="1"/>
</dbReference>
<dbReference type="EMBL" id="BMHT01000011">
    <property type="protein sequence ID" value="GGF27065.1"/>
    <property type="molecule type" value="Genomic_DNA"/>
</dbReference>
<keyword evidence="3" id="KW-1185">Reference proteome</keyword>
<dbReference type="PROSITE" id="PS50994">
    <property type="entry name" value="INTEGRASE"/>
    <property type="match status" value="1"/>
</dbReference>
<evidence type="ECO:0000259" key="1">
    <source>
        <dbReference type="PROSITE" id="PS50994"/>
    </source>
</evidence>
<comment type="caution">
    <text evidence="2">The sequence shown here is derived from an EMBL/GenBank/DDBJ whole genome shotgun (WGS) entry which is preliminary data.</text>
</comment>
<dbReference type="Pfam" id="PF13683">
    <property type="entry name" value="rve_3"/>
    <property type="match status" value="1"/>
</dbReference>
<name>A0ABQ1UUS3_9BACT</name>
<accession>A0ABQ1UUS3</accession>
<dbReference type="Proteomes" id="UP000632273">
    <property type="component" value="Unassembled WGS sequence"/>
</dbReference>
<dbReference type="PANTHER" id="PTHR46889">
    <property type="entry name" value="TRANSPOSASE INSF FOR INSERTION SEQUENCE IS3B-RELATED"/>
    <property type="match status" value="1"/>
</dbReference>
<dbReference type="InterPro" id="IPR001584">
    <property type="entry name" value="Integrase_cat-core"/>
</dbReference>
<sequence>MREAMPEDLISEALRRPAPELVVHSDQGSQYSATNFKALVARYEAVQGMSHLGNCYNNAHAKSFWSRLKIELLASSSFANLAEIRQEISHYLVCYNAERRHSALGYLAPTTSKPIFKLGPNSVRHS</sequence>
<dbReference type="InterPro" id="IPR012337">
    <property type="entry name" value="RNaseH-like_sf"/>
</dbReference>
<feature type="domain" description="Integrase catalytic" evidence="1">
    <location>
        <begin position="1"/>
        <end position="117"/>
    </location>
</feature>
<evidence type="ECO:0000313" key="3">
    <source>
        <dbReference type="Proteomes" id="UP000632273"/>
    </source>
</evidence>